<gene>
    <name evidence="1" type="ORF">A2765_00075</name>
</gene>
<dbReference type="Proteomes" id="UP000176377">
    <property type="component" value="Unassembled WGS sequence"/>
</dbReference>
<comment type="caution">
    <text evidence="1">The sequence shown here is derived from an EMBL/GenBank/DDBJ whole genome shotgun (WGS) entry which is preliminary data.</text>
</comment>
<name>A0A1F6D974_9BACT</name>
<dbReference type="EMBL" id="MFLA01000039">
    <property type="protein sequence ID" value="OGG57994.1"/>
    <property type="molecule type" value="Genomic_DNA"/>
</dbReference>
<evidence type="ECO:0000313" key="1">
    <source>
        <dbReference type="EMBL" id="OGG57994.1"/>
    </source>
</evidence>
<dbReference type="AlphaFoldDB" id="A0A1F6D974"/>
<accession>A0A1F6D974</accession>
<reference evidence="1 2" key="1">
    <citation type="journal article" date="2016" name="Nat. Commun.">
        <title>Thousands of microbial genomes shed light on interconnected biogeochemical processes in an aquifer system.</title>
        <authorList>
            <person name="Anantharaman K."/>
            <person name="Brown C.T."/>
            <person name="Hug L.A."/>
            <person name="Sharon I."/>
            <person name="Castelle C.J."/>
            <person name="Probst A.J."/>
            <person name="Thomas B.C."/>
            <person name="Singh A."/>
            <person name="Wilkins M.J."/>
            <person name="Karaoz U."/>
            <person name="Brodie E.L."/>
            <person name="Williams K.H."/>
            <person name="Hubbard S.S."/>
            <person name="Banfield J.F."/>
        </authorList>
    </citation>
    <scope>NUCLEOTIDE SEQUENCE [LARGE SCALE GENOMIC DNA]</scope>
</reference>
<evidence type="ECO:0000313" key="2">
    <source>
        <dbReference type="Proteomes" id="UP000176377"/>
    </source>
</evidence>
<proteinExistence type="predicted"/>
<sequence>MGATLNSGSSSPDPATPEILRSDRELAQKMTEHFGVDPAFASAITTSLEAEIKGMEMESKYELERWVKELEHIDAAFVPGRLMSVPHPDLLAHRMRHRHEIAENIHGLIQRETNKALEAMRKARGIPGMDDSAFLVYEGNVSERQRIGSKIDSIEERLAEEKPLTWNEVEEFGEFLKRVLQSGIKTGEDVLGATRTRVQYLLTSVESRRSTTEVAARRAALANTPGGRILIENEFVTPEFEAHPDLLKNRNTEPIRDGLQMSVRAGIFLGCGIVAILGAIPVIRKLWHGEPPSLADAWPVVFGIAALSAGGMLPKSSDELNKIRSTEQTLENFSPEFMNSIMEPAARASVIAYTDRMQTIYAHMGGKENAANAADDLQGIMQDRAERLKIQNAVRARSLSDTYIEELAGGKATNLYHAMEHLPIEDRAYFLAAMENLEIWKPGKAELVRGILLREIPSI</sequence>
<protein>
    <submittedName>
        <fullName evidence="1">Uncharacterized protein</fullName>
    </submittedName>
</protein>
<organism evidence="1 2">
    <name type="scientific">Candidatus Kaiserbacteria bacterium RIFCSPHIGHO2_01_FULL_56_24</name>
    <dbReference type="NCBI Taxonomy" id="1798487"/>
    <lineage>
        <taxon>Bacteria</taxon>
        <taxon>Candidatus Kaiseribacteriota</taxon>
    </lineage>
</organism>